<evidence type="ECO:0000313" key="4">
    <source>
        <dbReference type="EMBL" id="KAA9133216.1"/>
    </source>
</evidence>
<dbReference type="Pfam" id="PF13649">
    <property type="entry name" value="Methyltransf_25"/>
    <property type="match status" value="1"/>
</dbReference>
<evidence type="ECO:0000256" key="1">
    <source>
        <dbReference type="ARBA" id="ARBA00022603"/>
    </source>
</evidence>
<keyword evidence="5" id="KW-1185">Reference proteome</keyword>
<gene>
    <name evidence="4" type="ORF">F3N42_02330</name>
</gene>
<dbReference type="EMBL" id="VYXP01000002">
    <property type="protein sequence ID" value="KAA9133216.1"/>
    <property type="molecule type" value="Genomic_DNA"/>
</dbReference>
<dbReference type="Proteomes" id="UP000325372">
    <property type="component" value="Unassembled WGS sequence"/>
</dbReference>
<dbReference type="GO" id="GO:0008168">
    <property type="term" value="F:methyltransferase activity"/>
    <property type="evidence" value="ECO:0007669"/>
    <property type="project" value="UniProtKB-KW"/>
</dbReference>
<dbReference type="PANTHER" id="PTHR44942:SF4">
    <property type="entry name" value="METHYLTRANSFERASE TYPE 11 DOMAIN-CONTAINING PROTEIN"/>
    <property type="match status" value="1"/>
</dbReference>
<keyword evidence="1 4" id="KW-0489">Methyltransferase</keyword>
<sequence length="254" mass="28084">MTVNSHVQWDYTELAERYDDRAPYADDALSSLLANELSLKPGDRVCDIGAGTGIFTELLASMRLDVVAVEPNAAMKSKGVVRAHGHHVTWSNGTAEASGQADSSFRMVSFASSFNVTCRAKALAESARILEPGAWLLAFWNHRCFDDPLQQRIEAAIRSILPDYGYGSRRESQDGVVQEAGCFDRPTGFSFRVVHKLEASRFLRAWASHATLKRQSGDRFDDVLAAIGDVVGSEQGEYIEVPYETRGFYARLRA</sequence>
<protein>
    <submittedName>
        <fullName evidence="4">Methyltransferase domain-containing protein</fullName>
    </submittedName>
</protein>
<accession>A0A5N0THA8</accession>
<feature type="domain" description="Methyltransferase" evidence="3">
    <location>
        <begin position="45"/>
        <end position="133"/>
    </location>
</feature>
<dbReference type="SUPFAM" id="SSF53335">
    <property type="entry name" value="S-adenosyl-L-methionine-dependent methyltransferases"/>
    <property type="match status" value="1"/>
</dbReference>
<dbReference type="InterPro" id="IPR041698">
    <property type="entry name" value="Methyltransf_25"/>
</dbReference>
<evidence type="ECO:0000256" key="2">
    <source>
        <dbReference type="ARBA" id="ARBA00022679"/>
    </source>
</evidence>
<dbReference type="Gene3D" id="3.40.50.150">
    <property type="entry name" value="Vaccinia Virus protein VP39"/>
    <property type="match status" value="1"/>
</dbReference>
<dbReference type="InterPro" id="IPR029063">
    <property type="entry name" value="SAM-dependent_MTases_sf"/>
</dbReference>
<organism evidence="4 5">
    <name type="scientific">Marinihelvus fidelis</name>
    <dbReference type="NCBI Taxonomy" id="2613842"/>
    <lineage>
        <taxon>Bacteria</taxon>
        <taxon>Pseudomonadati</taxon>
        <taxon>Pseudomonadota</taxon>
        <taxon>Gammaproteobacteria</taxon>
        <taxon>Chromatiales</taxon>
        <taxon>Wenzhouxiangellaceae</taxon>
        <taxon>Marinihelvus</taxon>
    </lineage>
</organism>
<keyword evidence="2 4" id="KW-0808">Transferase</keyword>
<reference evidence="4 5" key="1">
    <citation type="submission" date="2019-09" db="EMBL/GenBank/DDBJ databases">
        <title>Wenzhouxiangella sp. Genome sequencing and assembly.</title>
        <authorList>
            <person name="Zhang R."/>
        </authorList>
    </citation>
    <scope>NUCLEOTIDE SEQUENCE [LARGE SCALE GENOMIC DNA]</scope>
    <source>
        <strain evidence="4 5">W260</strain>
    </source>
</reference>
<name>A0A5N0THA8_9GAMM</name>
<dbReference type="PANTHER" id="PTHR44942">
    <property type="entry name" value="METHYLTRANSF_11 DOMAIN-CONTAINING PROTEIN"/>
    <property type="match status" value="1"/>
</dbReference>
<dbReference type="InterPro" id="IPR051052">
    <property type="entry name" value="Diverse_substrate_MTase"/>
</dbReference>
<dbReference type="AlphaFoldDB" id="A0A5N0THA8"/>
<proteinExistence type="predicted"/>
<comment type="caution">
    <text evidence="4">The sequence shown here is derived from an EMBL/GenBank/DDBJ whole genome shotgun (WGS) entry which is preliminary data.</text>
</comment>
<evidence type="ECO:0000259" key="3">
    <source>
        <dbReference type="Pfam" id="PF13649"/>
    </source>
</evidence>
<evidence type="ECO:0000313" key="5">
    <source>
        <dbReference type="Proteomes" id="UP000325372"/>
    </source>
</evidence>
<dbReference type="CDD" id="cd02440">
    <property type="entry name" value="AdoMet_MTases"/>
    <property type="match status" value="1"/>
</dbReference>
<dbReference type="RefSeq" id="WP_150862775.1">
    <property type="nucleotide sequence ID" value="NZ_VYXP01000002.1"/>
</dbReference>
<dbReference type="GO" id="GO:0032259">
    <property type="term" value="P:methylation"/>
    <property type="evidence" value="ECO:0007669"/>
    <property type="project" value="UniProtKB-KW"/>
</dbReference>